<dbReference type="AlphaFoldDB" id="A0A067CKE6"/>
<keyword evidence="1" id="KW-0812">Transmembrane</keyword>
<keyword evidence="3" id="KW-1185">Reference proteome</keyword>
<feature type="transmembrane region" description="Helical" evidence="1">
    <location>
        <begin position="824"/>
        <end position="847"/>
    </location>
</feature>
<feature type="transmembrane region" description="Helical" evidence="1">
    <location>
        <begin position="987"/>
        <end position="1013"/>
    </location>
</feature>
<evidence type="ECO:0000313" key="2">
    <source>
        <dbReference type="EMBL" id="KDO31179.1"/>
    </source>
</evidence>
<feature type="transmembrane region" description="Helical" evidence="1">
    <location>
        <begin position="868"/>
        <end position="891"/>
    </location>
</feature>
<feature type="transmembrane region" description="Helical" evidence="1">
    <location>
        <begin position="903"/>
        <end position="924"/>
    </location>
</feature>
<dbReference type="EMBL" id="KK583198">
    <property type="protein sequence ID" value="KDO31179.1"/>
    <property type="molecule type" value="Genomic_DNA"/>
</dbReference>
<keyword evidence="1" id="KW-1133">Transmembrane helix</keyword>
<gene>
    <name evidence="2" type="ORF">SPRG_03797</name>
</gene>
<keyword evidence="1" id="KW-0472">Membrane</keyword>
<reference evidence="2 3" key="1">
    <citation type="journal article" date="2013" name="PLoS Genet.">
        <title>Distinctive expansion of potential virulence genes in the genome of the oomycete fish pathogen Saprolegnia parasitica.</title>
        <authorList>
            <person name="Jiang R.H."/>
            <person name="de Bruijn I."/>
            <person name="Haas B.J."/>
            <person name="Belmonte R."/>
            <person name="Lobach L."/>
            <person name="Christie J."/>
            <person name="van den Ackerveken G."/>
            <person name="Bottin A."/>
            <person name="Bulone V."/>
            <person name="Diaz-Moreno S.M."/>
            <person name="Dumas B."/>
            <person name="Fan L."/>
            <person name="Gaulin E."/>
            <person name="Govers F."/>
            <person name="Grenville-Briggs L.J."/>
            <person name="Horner N.R."/>
            <person name="Levin J.Z."/>
            <person name="Mammella M."/>
            <person name="Meijer H.J."/>
            <person name="Morris P."/>
            <person name="Nusbaum C."/>
            <person name="Oome S."/>
            <person name="Phillips A.J."/>
            <person name="van Rooyen D."/>
            <person name="Rzeszutek E."/>
            <person name="Saraiva M."/>
            <person name="Secombes C.J."/>
            <person name="Seidl M.F."/>
            <person name="Snel B."/>
            <person name="Stassen J.H."/>
            <person name="Sykes S."/>
            <person name="Tripathy S."/>
            <person name="van den Berg H."/>
            <person name="Vega-Arreguin J.C."/>
            <person name="Wawra S."/>
            <person name="Young S.K."/>
            <person name="Zeng Q."/>
            <person name="Dieguez-Uribeondo J."/>
            <person name="Russ C."/>
            <person name="Tyler B.M."/>
            <person name="van West P."/>
        </authorList>
    </citation>
    <scope>NUCLEOTIDE SEQUENCE [LARGE SCALE GENOMIC DNA]</scope>
    <source>
        <strain evidence="2 3">CBS 223.65</strain>
    </source>
</reference>
<name>A0A067CKE6_SAPPC</name>
<dbReference type="RefSeq" id="XP_012197786.1">
    <property type="nucleotide sequence ID" value="XM_012342396.1"/>
</dbReference>
<dbReference type="OMA" id="NLANDFW"/>
<feature type="transmembrane region" description="Helical" evidence="1">
    <location>
        <begin position="88"/>
        <end position="112"/>
    </location>
</feature>
<evidence type="ECO:0000256" key="1">
    <source>
        <dbReference type="SAM" id="Phobius"/>
    </source>
</evidence>
<dbReference type="VEuPathDB" id="FungiDB:SPRG_03797"/>
<feature type="transmembrane region" description="Helical" evidence="1">
    <location>
        <begin position="174"/>
        <end position="198"/>
    </location>
</feature>
<accession>A0A067CKE6</accession>
<dbReference type="KEGG" id="spar:SPRG_03797"/>
<dbReference type="Proteomes" id="UP000030745">
    <property type="component" value="Unassembled WGS sequence"/>
</dbReference>
<dbReference type="OrthoDB" id="78771at2759"/>
<organism evidence="2 3">
    <name type="scientific">Saprolegnia parasitica (strain CBS 223.65)</name>
    <dbReference type="NCBI Taxonomy" id="695850"/>
    <lineage>
        <taxon>Eukaryota</taxon>
        <taxon>Sar</taxon>
        <taxon>Stramenopiles</taxon>
        <taxon>Oomycota</taxon>
        <taxon>Saprolegniomycetes</taxon>
        <taxon>Saprolegniales</taxon>
        <taxon>Saprolegniaceae</taxon>
        <taxon>Saprolegnia</taxon>
    </lineage>
</organism>
<feature type="transmembrane region" description="Helical" evidence="1">
    <location>
        <begin position="945"/>
        <end position="967"/>
    </location>
</feature>
<evidence type="ECO:0000313" key="3">
    <source>
        <dbReference type="Proteomes" id="UP000030745"/>
    </source>
</evidence>
<proteinExistence type="predicted"/>
<protein>
    <submittedName>
        <fullName evidence="2">Uncharacterized protein</fullName>
    </submittedName>
</protein>
<dbReference type="GeneID" id="24126278"/>
<sequence>MDAVALLDVEMVQFAIDTNGTTSVWRNNVLDKDWTFFGWVMLHEWALGLREVVSFQGDTRSFTLLSERAEPLPFAARGLEVLTPTATYVYYVVLTTTSWLLFVALLTLLYFARSGHRHKNVLALWHLNCVAGPVWLGRPILLLRAAVATTVLSTARILFESQPLGRFVFAPRDLGAVVVLAGEATWGTIVVADVLLVLPSAPIWSGPLSTALVWSTLVLLEVLSPIRLTATLHRECSRVNVLSYLRLSYVNLANDFWWATFNTTGTQTFIANWFNRHVQVTPVLSSTRLDTMAFADMTSYASNSMPRVVFSPLYAHRVQYETGETLPRVIQGLRSMDGCDAPWIATAYCLLDLERRVEMAVTSARQERCALKQTRNAAVYLEALLRNVQWDRFHSCWGTAFETGIAMDAVSLLPNGHRWLASLPLNARSVQSEVDLWTKEYDLALYLPQWQNYKELGLTDVFSVENAFGIRYDLTLQSTQATYRLAAATSRKMYWSFASDLDAITGNSSGLAGLSLLRSSPRFAFQNLSATAVYTRNGSVLQAPLRAAYVVFESHIGPFGSVDLYHVAPPQSLLTLQRDVREALAVALTTTSSSSSSAFPTQESYKALVLLNSLSPVPLSLDRATYRCAGGNPFCNDLAFDSNFTNGMSQFTGVHATCNTAFNEWIFVSSAQAIFAVLSSGLTANTIPMACAPEAIAPADCVASLRSVHAFTSTYLPSTSRDRAHDVERDVLSLHVGTMQYAQHVPTQSLTLFFEPLFESLDMHYMSWALAYDWAVGTREALVVTGDVDSLTILTAQSKPATFSASAIELPLNAAHYVRGFCQYISLVLVVLAIVISLYTVSTMGASEGWNLLEINRVGGMVWIGRPLLLVRSVSALCILSTATLELVAYGDATVLVTSRSDVAAPMAFLTRVLAASELGWLVYIYNDIAMVITRQYSASYTIKAALLCMLLAVLLSVLSPVVHSVTIDRDCVFVSMDLLMECHSGVVTIGSFTRLVTLSVTAVGVSTAMFVLDRARFRLPPPLERDSYLLTSGARYLFEKERWVVNGIYYLDYASAALSGLLVLPYKKTRYIFDIKTWRVIVLTDDEVARVTNDGENVSHRLQHTLPLIK</sequence>